<evidence type="ECO:0000313" key="2">
    <source>
        <dbReference type="Proteomes" id="UP000616885"/>
    </source>
</evidence>
<dbReference type="EMBL" id="JADCTT010000009">
    <property type="protein sequence ID" value="KAF9748236.1"/>
    <property type="molecule type" value="Genomic_DNA"/>
</dbReference>
<organism evidence="1 2">
    <name type="scientific">Bionectria ochroleuca</name>
    <name type="common">Gliocladium roseum</name>
    <dbReference type="NCBI Taxonomy" id="29856"/>
    <lineage>
        <taxon>Eukaryota</taxon>
        <taxon>Fungi</taxon>
        <taxon>Dikarya</taxon>
        <taxon>Ascomycota</taxon>
        <taxon>Pezizomycotina</taxon>
        <taxon>Sordariomycetes</taxon>
        <taxon>Hypocreomycetidae</taxon>
        <taxon>Hypocreales</taxon>
        <taxon>Bionectriaceae</taxon>
        <taxon>Clonostachys</taxon>
    </lineage>
</organism>
<sequence length="111" mass="12346">MINGRTLLEVCLSSSLGRVRSLKTKIFVSWLFKDGSNHFQNLTDVLFRNSFMLEAAFLPTSNAGEGQPQRRALKVGKAAAHANCALRKNHGKNVHLLSWNVGFFMVLSLSQ</sequence>
<accession>A0A8H7K704</accession>
<gene>
    <name evidence="1" type="ORF">IM811_017741</name>
</gene>
<name>A0A8H7K704_BIOOC</name>
<evidence type="ECO:0000313" key="1">
    <source>
        <dbReference type="EMBL" id="KAF9748236.1"/>
    </source>
</evidence>
<proteinExistence type="predicted"/>
<protein>
    <submittedName>
        <fullName evidence="1">Uncharacterized protein</fullName>
    </submittedName>
</protein>
<dbReference type="Proteomes" id="UP000616885">
    <property type="component" value="Unassembled WGS sequence"/>
</dbReference>
<reference evidence="1" key="1">
    <citation type="submission" date="2020-10" db="EMBL/GenBank/DDBJ databases">
        <title>High-Quality Genome Resource of Clonostachys rosea strain S41 by Oxford Nanopore Long-Read Sequencing.</title>
        <authorList>
            <person name="Wang H."/>
        </authorList>
    </citation>
    <scope>NUCLEOTIDE SEQUENCE</scope>
    <source>
        <strain evidence="1">S41</strain>
    </source>
</reference>
<comment type="caution">
    <text evidence="1">The sequence shown here is derived from an EMBL/GenBank/DDBJ whole genome shotgun (WGS) entry which is preliminary data.</text>
</comment>
<dbReference type="AlphaFoldDB" id="A0A8H7K704"/>